<name>A0ACA9LCK6_9GLOM</name>
<organism evidence="1 2">
    <name type="scientific">Acaulospora colombiana</name>
    <dbReference type="NCBI Taxonomy" id="27376"/>
    <lineage>
        <taxon>Eukaryota</taxon>
        <taxon>Fungi</taxon>
        <taxon>Fungi incertae sedis</taxon>
        <taxon>Mucoromycota</taxon>
        <taxon>Glomeromycotina</taxon>
        <taxon>Glomeromycetes</taxon>
        <taxon>Diversisporales</taxon>
        <taxon>Acaulosporaceae</taxon>
        <taxon>Acaulospora</taxon>
    </lineage>
</organism>
<proteinExistence type="predicted"/>
<sequence>NELYLNTELIPVEEFFSSQTRTWTSWVVSKLLSPISLGIQMITGSNNYNYPTKWIVVEALKEASDRVLQHQEKYAIHGITDNLFTMKTFKAEFSSVAIPNSELSDLDLKQKVMAKYCLRQKKHLEQVVSKRLESLETVEGILSKIQGAASDTEIIEVYNVGANTLKNIFESSGLTADSVEATMDKLQEVFADQREIDDAMKLGDSLLDMTIGQEEELDKELEELLMDEDVIKEFQGKLHLEPLATKEPDEVLFSTAEQEKLLIQSDEEEPYRERTAIPL</sequence>
<accession>A0ACA9LCK6</accession>
<keyword evidence="2" id="KW-1185">Reference proteome</keyword>
<dbReference type="Proteomes" id="UP000789525">
    <property type="component" value="Unassembled WGS sequence"/>
</dbReference>
<evidence type="ECO:0000313" key="2">
    <source>
        <dbReference type="Proteomes" id="UP000789525"/>
    </source>
</evidence>
<dbReference type="EMBL" id="CAJVPT010005517">
    <property type="protein sequence ID" value="CAG8521077.1"/>
    <property type="molecule type" value="Genomic_DNA"/>
</dbReference>
<reference evidence="1" key="1">
    <citation type="submission" date="2021-06" db="EMBL/GenBank/DDBJ databases">
        <authorList>
            <person name="Kallberg Y."/>
            <person name="Tangrot J."/>
            <person name="Rosling A."/>
        </authorList>
    </citation>
    <scope>NUCLEOTIDE SEQUENCE</scope>
    <source>
        <strain evidence="1">CL356</strain>
    </source>
</reference>
<evidence type="ECO:0000313" key="1">
    <source>
        <dbReference type="EMBL" id="CAG8521077.1"/>
    </source>
</evidence>
<feature type="non-terminal residue" evidence="1">
    <location>
        <position position="1"/>
    </location>
</feature>
<comment type="caution">
    <text evidence="1">The sequence shown here is derived from an EMBL/GenBank/DDBJ whole genome shotgun (WGS) entry which is preliminary data.</text>
</comment>
<gene>
    <name evidence="1" type="ORF">ACOLOM_LOCUS3657</name>
</gene>
<protein>
    <submittedName>
        <fullName evidence="1">6227_t:CDS:1</fullName>
    </submittedName>
</protein>